<dbReference type="PANTHER" id="PTHR24221">
    <property type="entry name" value="ATP-BINDING CASSETTE SUB-FAMILY B"/>
    <property type="match status" value="1"/>
</dbReference>
<dbReference type="EMBL" id="QLLM01000022">
    <property type="protein sequence ID" value="RAI99668.1"/>
    <property type="molecule type" value="Genomic_DNA"/>
</dbReference>
<evidence type="ECO:0000256" key="5">
    <source>
        <dbReference type="ARBA" id="ARBA00022989"/>
    </source>
</evidence>
<dbReference type="InterPro" id="IPR027417">
    <property type="entry name" value="P-loop_NTPase"/>
</dbReference>
<dbReference type="Gene3D" id="3.40.50.300">
    <property type="entry name" value="P-loop containing nucleotide triphosphate hydrolases"/>
    <property type="match status" value="1"/>
</dbReference>
<feature type="domain" description="Peptidase C39" evidence="10">
    <location>
        <begin position="12"/>
        <end position="131"/>
    </location>
</feature>
<dbReference type="GO" id="GO:0005524">
    <property type="term" value="F:ATP binding"/>
    <property type="evidence" value="ECO:0007669"/>
    <property type="project" value="UniProtKB-KW"/>
</dbReference>
<dbReference type="Gene3D" id="1.20.1560.10">
    <property type="entry name" value="ABC transporter type 1, transmembrane domain"/>
    <property type="match status" value="1"/>
</dbReference>
<dbReference type="InterPro" id="IPR039421">
    <property type="entry name" value="Type_1_exporter"/>
</dbReference>
<feature type="transmembrane region" description="Helical" evidence="7">
    <location>
        <begin position="381"/>
        <end position="403"/>
    </location>
</feature>
<evidence type="ECO:0000256" key="2">
    <source>
        <dbReference type="ARBA" id="ARBA00022692"/>
    </source>
</evidence>
<dbReference type="InterPro" id="IPR011527">
    <property type="entry name" value="ABC1_TM_dom"/>
</dbReference>
<dbReference type="SUPFAM" id="SSF90123">
    <property type="entry name" value="ABC transporter transmembrane region"/>
    <property type="match status" value="1"/>
</dbReference>
<comment type="caution">
    <text evidence="11">The sequence shown here is derived from an EMBL/GenBank/DDBJ whole genome shotgun (WGS) entry which is preliminary data.</text>
</comment>
<dbReference type="GO" id="GO:0034040">
    <property type="term" value="F:ATPase-coupled lipid transmembrane transporter activity"/>
    <property type="evidence" value="ECO:0007669"/>
    <property type="project" value="TreeGrafter"/>
</dbReference>
<dbReference type="GO" id="GO:0140359">
    <property type="term" value="F:ABC-type transporter activity"/>
    <property type="evidence" value="ECO:0007669"/>
    <property type="project" value="InterPro"/>
</dbReference>
<keyword evidence="3" id="KW-0547">Nucleotide-binding</keyword>
<evidence type="ECO:0000313" key="11">
    <source>
        <dbReference type="EMBL" id="RAI99668.1"/>
    </source>
</evidence>
<evidence type="ECO:0000259" key="10">
    <source>
        <dbReference type="PROSITE" id="PS50990"/>
    </source>
</evidence>
<proteinExistence type="predicted"/>
<feature type="transmembrane region" description="Helical" evidence="7">
    <location>
        <begin position="272"/>
        <end position="297"/>
    </location>
</feature>
<keyword evidence="5 7" id="KW-1133">Transmembrane helix</keyword>
<organism evidence="11 12">
    <name type="scientific">Aeromonas salmonicida</name>
    <dbReference type="NCBI Taxonomy" id="645"/>
    <lineage>
        <taxon>Bacteria</taxon>
        <taxon>Pseudomonadati</taxon>
        <taxon>Pseudomonadota</taxon>
        <taxon>Gammaproteobacteria</taxon>
        <taxon>Aeromonadales</taxon>
        <taxon>Aeromonadaceae</taxon>
        <taxon>Aeromonas</taxon>
    </lineage>
</organism>
<evidence type="ECO:0000256" key="4">
    <source>
        <dbReference type="ARBA" id="ARBA00022840"/>
    </source>
</evidence>
<feature type="transmembrane region" description="Helical" evidence="7">
    <location>
        <begin position="199"/>
        <end position="218"/>
    </location>
</feature>
<evidence type="ECO:0000256" key="6">
    <source>
        <dbReference type="ARBA" id="ARBA00023136"/>
    </source>
</evidence>
<feature type="transmembrane region" description="Helical" evidence="7">
    <location>
        <begin position="161"/>
        <end position="179"/>
    </location>
</feature>
<dbReference type="SMART" id="SM00382">
    <property type="entry name" value="AAA"/>
    <property type="match status" value="1"/>
</dbReference>
<evidence type="ECO:0000313" key="12">
    <source>
        <dbReference type="Proteomes" id="UP000249422"/>
    </source>
</evidence>
<dbReference type="PROSITE" id="PS50990">
    <property type="entry name" value="PEPTIDASE_C39"/>
    <property type="match status" value="1"/>
</dbReference>
<feature type="domain" description="ABC transmembrane type-1" evidence="9">
    <location>
        <begin position="163"/>
        <end position="424"/>
    </location>
</feature>
<dbReference type="GO" id="GO:0008233">
    <property type="term" value="F:peptidase activity"/>
    <property type="evidence" value="ECO:0007669"/>
    <property type="project" value="InterPro"/>
</dbReference>
<evidence type="ECO:0000256" key="7">
    <source>
        <dbReference type="SAM" id="Phobius"/>
    </source>
</evidence>
<dbReference type="GO" id="GO:0016887">
    <property type="term" value="F:ATP hydrolysis activity"/>
    <property type="evidence" value="ECO:0007669"/>
    <property type="project" value="InterPro"/>
</dbReference>
<accession>A0AAX1PDV3</accession>
<keyword evidence="6 7" id="KW-0472">Membrane</keyword>
<feature type="domain" description="ABC transporter" evidence="8">
    <location>
        <begin position="485"/>
        <end position="691"/>
    </location>
</feature>
<keyword evidence="2 7" id="KW-0812">Transmembrane</keyword>
<dbReference type="Gene3D" id="3.90.70.10">
    <property type="entry name" value="Cysteine proteinases"/>
    <property type="match status" value="1"/>
</dbReference>
<dbReference type="GO" id="GO:0005886">
    <property type="term" value="C:plasma membrane"/>
    <property type="evidence" value="ECO:0007669"/>
    <property type="project" value="UniProtKB-SubCell"/>
</dbReference>
<protein>
    <submittedName>
        <fullName evidence="11">ATP-binding cassette subfamily B protein RaxB</fullName>
    </submittedName>
</protein>
<dbReference type="InterPro" id="IPR017871">
    <property type="entry name" value="ABC_transporter-like_CS"/>
</dbReference>
<dbReference type="PROSITE" id="PS50929">
    <property type="entry name" value="ABC_TM1F"/>
    <property type="match status" value="1"/>
</dbReference>
<dbReference type="AlphaFoldDB" id="A0AAX1PDV3"/>
<dbReference type="Pfam" id="PF00005">
    <property type="entry name" value="ABC_tran"/>
    <property type="match status" value="1"/>
</dbReference>
<dbReference type="Proteomes" id="UP000249422">
    <property type="component" value="Unassembled WGS sequence"/>
</dbReference>
<dbReference type="GO" id="GO:0006508">
    <property type="term" value="P:proteolysis"/>
    <property type="evidence" value="ECO:0007669"/>
    <property type="project" value="InterPro"/>
</dbReference>
<gene>
    <name evidence="11" type="ORF">DEU50_12255</name>
</gene>
<dbReference type="PROSITE" id="PS00211">
    <property type="entry name" value="ABC_TRANSPORTER_1"/>
    <property type="match status" value="1"/>
</dbReference>
<sequence length="691" mass="77401">MLSNKKMRCVLQHESNECGLACIAMLANYFGNMISLRELRAISAMSMHGFTLKGLCNTLGSIGFNCKVLSLELDEIKYLKLPCIIHWGMSHYVILNRVFAGYYEVYDPALGIRRYRKNELNGSFTGIAIEATPSASFEKNNNNKITSSFNIYKAFLPFKRTAIQAIILAILIEIIALIAPQINRIIIDDVLVNSDSSLLLIVIISLILLTALESLIALSKGMVITNLSVLMNYEWLSAIFCKILSLETKWFERRSLGDICAKFDAINSIESIISNLVVSLSVNVIVLFGVFFILIFYSPWMAIVGIVTILVYGLIMLTTVGYSIVAKDLSWKATTNEVSFFMQVIRGIKTIRVNNFSERAHSEWMRLNSVRRNCQMREQRINVFFSFFQTINATLSSAIVIWIGATLVLNEEFSIGLFVTCLAYHNTFCSSGCSIINGIFSFKNMSVHLDKLEDIVGEDSVINFFSNDEKNVYKVMPSMSGDIVCRFDNVTYSYDSHSGSVVNELSFCVTGNEKVALYGPSGKGKSTVISLLTGLYFPDKGNVELFGVDSRSVNYKNIYNYVGVVLQNDFIFDGTIVDNITLLDADIRQDDILDVAIKTGLHDIIQHYPMGYLTNLNDNGSTLSGGQRQRLLLARALYKKPKLLILDEATSHLDADSEDILSFLLKDVDIPAIIISHRDNISQYVNRVVHL</sequence>
<dbReference type="PROSITE" id="PS50893">
    <property type="entry name" value="ABC_TRANSPORTER_2"/>
    <property type="match status" value="1"/>
</dbReference>
<evidence type="ECO:0000259" key="8">
    <source>
        <dbReference type="PROSITE" id="PS50893"/>
    </source>
</evidence>
<dbReference type="InterPro" id="IPR003593">
    <property type="entry name" value="AAA+_ATPase"/>
</dbReference>
<dbReference type="InterPro" id="IPR036640">
    <property type="entry name" value="ABC1_TM_sf"/>
</dbReference>
<dbReference type="InterPro" id="IPR005074">
    <property type="entry name" value="Peptidase_C39"/>
</dbReference>
<name>A0AAX1PDV3_AERSA</name>
<dbReference type="PANTHER" id="PTHR24221:SF606">
    <property type="entry name" value="COLICIN V SECRETION-PROCESSING ATP-BINDING PROTEIN"/>
    <property type="match status" value="1"/>
</dbReference>
<dbReference type="Pfam" id="PF00664">
    <property type="entry name" value="ABC_membrane"/>
    <property type="match status" value="1"/>
</dbReference>
<dbReference type="InterPro" id="IPR003439">
    <property type="entry name" value="ABC_transporter-like_ATP-bd"/>
</dbReference>
<reference evidence="11 12" key="1">
    <citation type="submission" date="2018-06" db="EMBL/GenBank/DDBJ databases">
        <title>Freshwater and sediment microbial communities from various areas in North America, analyzing microbe dynamics in response to fracking.</title>
        <authorList>
            <person name="Lamendella R."/>
        </authorList>
    </citation>
    <scope>NUCLEOTIDE SEQUENCE [LARGE SCALE GENOMIC DNA]</scope>
    <source>
        <strain evidence="11 12">17</strain>
    </source>
</reference>
<keyword evidence="4 11" id="KW-0067">ATP-binding</keyword>
<dbReference type="Pfam" id="PF03412">
    <property type="entry name" value="Peptidase_C39"/>
    <property type="match status" value="1"/>
</dbReference>
<evidence type="ECO:0000256" key="3">
    <source>
        <dbReference type="ARBA" id="ARBA00022741"/>
    </source>
</evidence>
<dbReference type="RefSeq" id="WP_111589546.1">
    <property type="nucleotide sequence ID" value="NZ_CAWNWF010000022.1"/>
</dbReference>
<evidence type="ECO:0000256" key="1">
    <source>
        <dbReference type="ARBA" id="ARBA00004651"/>
    </source>
</evidence>
<feature type="transmembrane region" description="Helical" evidence="7">
    <location>
        <begin position="303"/>
        <end position="325"/>
    </location>
</feature>
<dbReference type="SUPFAM" id="SSF52540">
    <property type="entry name" value="P-loop containing nucleoside triphosphate hydrolases"/>
    <property type="match status" value="1"/>
</dbReference>
<evidence type="ECO:0000259" key="9">
    <source>
        <dbReference type="PROSITE" id="PS50929"/>
    </source>
</evidence>
<comment type="subcellular location">
    <subcellularLocation>
        <location evidence="1">Cell membrane</location>
        <topology evidence="1">Multi-pass membrane protein</topology>
    </subcellularLocation>
</comment>